<dbReference type="CDD" id="cd18604">
    <property type="entry name" value="ABC_6TM_VMR1_D2_like"/>
    <property type="match status" value="1"/>
</dbReference>
<gene>
    <name evidence="12" type="ORF">MPDQ_000646</name>
</gene>
<dbReference type="InterPro" id="IPR027417">
    <property type="entry name" value="P-loop_NTPase"/>
</dbReference>
<feature type="transmembrane region" description="Helical" evidence="9">
    <location>
        <begin position="119"/>
        <end position="137"/>
    </location>
</feature>
<feature type="transmembrane region" description="Helical" evidence="9">
    <location>
        <begin position="37"/>
        <end position="61"/>
    </location>
</feature>
<dbReference type="PROSITE" id="PS50893">
    <property type="entry name" value="ABC_TRANSPORTER_2"/>
    <property type="match status" value="2"/>
</dbReference>
<dbReference type="GO" id="GO:0016020">
    <property type="term" value="C:membrane"/>
    <property type="evidence" value="ECO:0007669"/>
    <property type="project" value="UniProtKB-SubCell"/>
</dbReference>
<evidence type="ECO:0000256" key="9">
    <source>
        <dbReference type="SAM" id="Phobius"/>
    </source>
</evidence>
<dbReference type="STRING" id="5098.A0A507QSX9"/>
<evidence type="ECO:0000256" key="2">
    <source>
        <dbReference type="ARBA" id="ARBA00022448"/>
    </source>
</evidence>
<dbReference type="GO" id="GO:0140359">
    <property type="term" value="F:ABC-type transporter activity"/>
    <property type="evidence" value="ECO:0007669"/>
    <property type="project" value="InterPro"/>
</dbReference>
<feature type="domain" description="ABC transmembrane type-1" evidence="11">
    <location>
        <begin position="287"/>
        <end position="620"/>
    </location>
</feature>
<dbReference type="InterPro" id="IPR011527">
    <property type="entry name" value="ABC1_TM_dom"/>
</dbReference>
<dbReference type="CDD" id="cd18596">
    <property type="entry name" value="ABC_6TM_VMR1_D1_like"/>
    <property type="match status" value="1"/>
</dbReference>
<evidence type="ECO:0000256" key="7">
    <source>
        <dbReference type="ARBA" id="ARBA00022989"/>
    </source>
</evidence>
<dbReference type="CDD" id="cd03244">
    <property type="entry name" value="ABCC_MRP_domain2"/>
    <property type="match status" value="1"/>
</dbReference>
<dbReference type="GO" id="GO:0016887">
    <property type="term" value="F:ATP hydrolysis activity"/>
    <property type="evidence" value="ECO:0007669"/>
    <property type="project" value="InterPro"/>
</dbReference>
<evidence type="ECO:0000256" key="3">
    <source>
        <dbReference type="ARBA" id="ARBA00022692"/>
    </source>
</evidence>
<organism evidence="12 13">
    <name type="scientific">Monascus purpureus</name>
    <name type="common">Red mold</name>
    <name type="synonym">Monascus anka</name>
    <dbReference type="NCBI Taxonomy" id="5098"/>
    <lineage>
        <taxon>Eukaryota</taxon>
        <taxon>Fungi</taxon>
        <taxon>Dikarya</taxon>
        <taxon>Ascomycota</taxon>
        <taxon>Pezizomycotina</taxon>
        <taxon>Eurotiomycetes</taxon>
        <taxon>Eurotiomycetidae</taxon>
        <taxon>Eurotiales</taxon>
        <taxon>Aspergillaceae</taxon>
        <taxon>Monascus</taxon>
    </lineage>
</organism>
<dbReference type="Pfam" id="PF00005">
    <property type="entry name" value="ABC_tran"/>
    <property type="match status" value="2"/>
</dbReference>
<feature type="domain" description="ABC transporter" evidence="10">
    <location>
        <begin position="651"/>
        <end position="875"/>
    </location>
</feature>
<keyword evidence="8 9" id="KW-0472">Membrane</keyword>
<dbReference type="Gene3D" id="1.20.1560.10">
    <property type="entry name" value="ABC transporter type 1, transmembrane domain"/>
    <property type="match status" value="2"/>
</dbReference>
<evidence type="ECO:0000313" key="12">
    <source>
        <dbReference type="EMBL" id="TQB70335.1"/>
    </source>
</evidence>
<feature type="transmembrane region" description="Helical" evidence="9">
    <location>
        <begin position="1177"/>
        <end position="1195"/>
    </location>
</feature>
<evidence type="ECO:0000259" key="11">
    <source>
        <dbReference type="PROSITE" id="PS50929"/>
    </source>
</evidence>
<feature type="transmembrane region" description="Helical" evidence="9">
    <location>
        <begin position="481"/>
        <end position="501"/>
    </location>
</feature>
<evidence type="ECO:0000256" key="1">
    <source>
        <dbReference type="ARBA" id="ARBA00004141"/>
    </source>
</evidence>
<feature type="transmembrane region" description="Helical" evidence="9">
    <location>
        <begin position="1089"/>
        <end position="1108"/>
    </location>
</feature>
<dbReference type="Proteomes" id="UP000319663">
    <property type="component" value="Unassembled WGS sequence"/>
</dbReference>
<dbReference type="SUPFAM" id="SSF90123">
    <property type="entry name" value="ABC transporter transmembrane region"/>
    <property type="match status" value="2"/>
</dbReference>
<dbReference type="InterPro" id="IPR017871">
    <property type="entry name" value="ABC_transporter-like_CS"/>
</dbReference>
<dbReference type="FunFam" id="3.40.50.300:FF:001751">
    <property type="entry name" value="ABC bile acid transporter"/>
    <property type="match status" value="1"/>
</dbReference>
<proteinExistence type="predicted"/>
<keyword evidence="3 9" id="KW-0812">Transmembrane</keyword>
<dbReference type="PROSITE" id="PS00211">
    <property type="entry name" value="ABC_TRANSPORTER_1"/>
    <property type="match status" value="1"/>
</dbReference>
<comment type="subcellular location">
    <subcellularLocation>
        <location evidence="1">Membrane</location>
        <topology evidence="1">Multi-pass membrane protein</topology>
    </subcellularLocation>
</comment>
<dbReference type="FunFam" id="1.20.1560.10:FF:000013">
    <property type="entry name" value="ABC transporter C family member 2"/>
    <property type="match status" value="1"/>
</dbReference>
<feature type="transmembrane region" description="Helical" evidence="9">
    <location>
        <begin position="1201"/>
        <end position="1220"/>
    </location>
</feature>
<keyword evidence="2" id="KW-0813">Transport</keyword>
<feature type="transmembrane region" description="Helical" evidence="9">
    <location>
        <begin position="549"/>
        <end position="573"/>
    </location>
</feature>
<keyword evidence="4" id="KW-0677">Repeat</keyword>
<dbReference type="Gene3D" id="3.40.50.300">
    <property type="entry name" value="P-loop containing nucleotide triphosphate hydrolases"/>
    <property type="match status" value="2"/>
</dbReference>
<evidence type="ECO:0000256" key="5">
    <source>
        <dbReference type="ARBA" id="ARBA00022741"/>
    </source>
</evidence>
<dbReference type="SUPFAM" id="SSF52540">
    <property type="entry name" value="P-loop containing nucleoside triphosphate hydrolases"/>
    <property type="match status" value="2"/>
</dbReference>
<feature type="transmembrane region" description="Helical" evidence="9">
    <location>
        <begin position="989"/>
        <end position="1019"/>
    </location>
</feature>
<feature type="transmembrane region" description="Helical" evidence="9">
    <location>
        <begin position="92"/>
        <end position="113"/>
    </location>
</feature>
<sequence>MTTSRLQRLAIPLDGTFAVCHSLWDSADAQLTTCARPYVSCVPAIVIATILINTISTRFFYQWRPKWCRPFVSEKSEEYLELAPAGATQPPVGAILLFAFSVLGCLSEAAQLIPPGIDLSAVAPLVSWVAVVLLIAIKRPRSSPSSLLLYFLVTISTELLLFTGSYDISSFKIGAHYVAIGTAVAAAAVVLWMPCRDPSLPPINISSVGQVPNSHWRSPEDNLRLWQFLTVSWMAPLMLIGRRRQLHEDDVWYLGYEFQHRRLHERFRLLRGSVLRRVLKANGIDVLIVTTLATVQMFCDFSTPILLQQLLQAVEDPLSPRRVALTYALVALIIRLVATQLQVLALWYGRRCYERSRGEMIMMIYEKALSRKNIFGVELEAKHTKPEPPEESVSNGSLANGATSSKPWYNRIFSIFSRRHGRHHQPVKEAASMGKIFNLLRGDAYEVSQRFWEVDSLVDKPVGIIVATVLVWKLFGPSCLLAILTVLVAQGANVIITRILLRWERVRRAATDARLQITSQFVEALRHLRWYGWENHWLKQVMEARHRELMLRIVTNLCVISISFVNTLASAAFPAVALYSYTLLSGHQLRIDIIFPAIQLFTMWETRLVELPSLITSLINASIALGRIEEFMSEPDKETRTVESPGDASFFQLESCSFAWPGRVSPVLSNVNLTFPTGLTVIYGKVGAGKTALLQAILGELDLLGGVSHVPDEMVGYCAQTPWLQSMSIRENILFSSPYDERRYKRVLDACALLPDLANFKHGDLSFMGENGIGLSGGQRARVALARAMYSRARILLLDDPISALDHNTAETVVRKCFTGPLAEDRVIVLVTHRVTLVSPIATQMVQIHDGTATPSATIDMTDPALQYIDDEQEHHTTLEDEAAAVPDKFIEEEHRAEWGVKTRIYWSYIQAGKLKWWAILVAVLVLYRAASVARSWFVKEWGEAYGDQNLFVFDFRNFQWEMSGLDWTTLPSDVIGLLPSPIHNVRPWLWAFFGIAAFQAVALLAAQLFMLIIVYCAGKSMFEQVMVRVSRATFRFFDVTPVGRLMNRLTSDIGVVDGNISEQFQAIAFHAITWISSVFVIASVTPSFLVFSLVLTVAYVLVFQQFLPTSQSLRRLEMVSLSPLISNFGELLHGLTTVRAFHAEVRFQNRVIAVVDKFQGMDHFYWSLQSWLMYRFEGLSAISTFSLTVLALYIKISPGLIAFVLIAANHFVFATHALCKQYGQLQMDFVSVERVDELRHIEPEPPGTIDPPASWPRFGKDITFENVTIRYAPHLDPSLTNASLRIPGGSTTAVIGRTGSGKSTLAVSLLGVVRPTSGQIVVDNIDIAQVNTHALRTRVTFVAQDPILFAGSIRLNLDPTGEYSDHQCSEVLNRVCSRHHWTLQTHIEAGGRNLSQGQRQLIGLTRAVLRASPIVILDEATASIDHETSLEIQQIIREELRQSTVITIAHRLEAIKDADYYVVLDHGKVSEQGFVKDRSE</sequence>
<accession>A0A507QSX9</accession>
<dbReference type="InterPro" id="IPR003593">
    <property type="entry name" value="AAA+_ATPase"/>
</dbReference>
<feature type="transmembrane region" description="Helical" evidence="9">
    <location>
        <begin position="149"/>
        <end position="168"/>
    </location>
</feature>
<dbReference type="InterPro" id="IPR050173">
    <property type="entry name" value="ABC_transporter_C-like"/>
</dbReference>
<dbReference type="PANTHER" id="PTHR24223:SF415">
    <property type="entry name" value="FI20190P1"/>
    <property type="match status" value="1"/>
</dbReference>
<dbReference type="PROSITE" id="PS50929">
    <property type="entry name" value="ABC_TM1F"/>
    <property type="match status" value="2"/>
</dbReference>
<dbReference type="Pfam" id="PF00664">
    <property type="entry name" value="ABC_membrane"/>
    <property type="match status" value="2"/>
</dbReference>
<keyword evidence="13" id="KW-1185">Reference proteome</keyword>
<keyword evidence="6" id="KW-0067">ATP-binding</keyword>
<dbReference type="GO" id="GO:0005737">
    <property type="term" value="C:cytoplasm"/>
    <property type="evidence" value="ECO:0007669"/>
    <property type="project" value="UniProtKB-ARBA"/>
</dbReference>
<dbReference type="SMART" id="SM00382">
    <property type="entry name" value="AAA"/>
    <property type="match status" value="2"/>
</dbReference>
<evidence type="ECO:0008006" key="14">
    <source>
        <dbReference type="Google" id="ProtNLM"/>
    </source>
</evidence>
<evidence type="ECO:0000259" key="10">
    <source>
        <dbReference type="PROSITE" id="PS50893"/>
    </source>
</evidence>
<dbReference type="EMBL" id="VIFY01000112">
    <property type="protein sequence ID" value="TQB70335.1"/>
    <property type="molecule type" value="Genomic_DNA"/>
</dbReference>
<dbReference type="InterPro" id="IPR036640">
    <property type="entry name" value="ABC1_TM_sf"/>
</dbReference>
<dbReference type="InterPro" id="IPR003439">
    <property type="entry name" value="ABC_transporter-like_ATP-bd"/>
</dbReference>
<dbReference type="CDD" id="cd03250">
    <property type="entry name" value="ABCC_MRP_domain1"/>
    <property type="match status" value="1"/>
</dbReference>
<name>A0A507QSX9_MONPU</name>
<feature type="domain" description="ABC transmembrane type-1" evidence="11">
    <location>
        <begin position="989"/>
        <end position="1228"/>
    </location>
</feature>
<evidence type="ECO:0000256" key="6">
    <source>
        <dbReference type="ARBA" id="ARBA00022840"/>
    </source>
</evidence>
<evidence type="ECO:0000313" key="13">
    <source>
        <dbReference type="Proteomes" id="UP000319663"/>
    </source>
</evidence>
<reference evidence="12 13" key="1">
    <citation type="submission" date="2019-06" db="EMBL/GenBank/DDBJ databases">
        <title>Wine fermentation using esterase from Monascus purpureus.</title>
        <authorList>
            <person name="Geng C."/>
            <person name="Zhang Y."/>
        </authorList>
    </citation>
    <scope>NUCLEOTIDE SEQUENCE [LARGE SCALE GENOMIC DNA]</scope>
    <source>
        <strain evidence="12">HQ1</strain>
    </source>
</reference>
<feature type="transmembrane region" description="Helical" evidence="9">
    <location>
        <begin position="174"/>
        <end position="193"/>
    </location>
</feature>
<comment type="caution">
    <text evidence="12">The sequence shown here is derived from an EMBL/GenBank/DDBJ whole genome shotgun (WGS) entry which is preliminary data.</text>
</comment>
<keyword evidence="7 9" id="KW-1133">Transmembrane helix</keyword>
<dbReference type="PANTHER" id="PTHR24223">
    <property type="entry name" value="ATP-BINDING CASSETTE SUB-FAMILY C"/>
    <property type="match status" value="1"/>
</dbReference>
<dbReference type="FunFam" id="3.40.50.300:FF:001577">
    <property type="entry name" value="ABC bile acid transporter"/>
    <property type="match status" value="1"/>
</dbReference>
<evidence type="ECO:0000256" key="8">
    <source>
        <dbReference type="ARBA" id="ARBA00023136"/>
    </source>
</evidence>
<evidence type="ECO:0000256" key="4">
    <source>
        <dbReference type="ARBA" id="ARBA00022737"/>
    </source>
</evidence>
<feature type="domain" description="ABC transporter" evidence="10">
    <location>
        <begin position="1263"/>
        <end position="1481"/>
    </location>
</feature>
<keyword evidence="5" id="KW-0547">Nucleotide-binding</keyword>
<dbReference type="GO" id="GO:0005524">
    <property type="term" value="F:ATP binding"/>
    <property type="evidence" value="ECO:0007669"/>
    <property type="project" value="UniProtKB-KW"/>
</dbReference>
<protein>
    <recommendedName>
        <fullName evidence="14">ABC transporter</fullName>
    </recommendedName>
</protein>